<keyword evidence="1" id="KW-1185">Reference proteome</keyword>
<evidence type="ECO:0000313" key="2">
    <source>
        <dbReference type="WBParaSite" id="ACAC_0000091401-mRNA-1"/>
    </source>
</evidence>
<dbReference type="Proteomes" id="UP000035642">
    <property type="component" value="Unassembled WGS sequence"/>
</dbReference>
<dbReference type="AlphaFoldDB" id="A0A0K0CUK6"/>
<sequence length="201" mass="22677">MEPNAWRNPQGLINAKSFILSFCFFSSAVTLSSPGLELDSALFDDIRSRLKQDGRTVEKILVTLQQKNGTKRNYLMNRNVSTSYDCAKHLNKLVARRAVLSRVSYPKEEAKLESMNEPLRDKCGFELIDFQTENYAQDVNQVSIAYWRSCSIVLAVTLLRVPKSYFAVDITGLGSPLSEVRNILYGFLLCMGLFSNSVLSE</sequence>
<dbReference type="WBParaSite" id="ACAC_0000091401-mRNA-1">
    <property type="protein sequence ID" value="ACAC_0000091401-mRNA-1"/>
    <property type="gene ID" value="ACAC_0000091401"/>
</dbReference>
<reference evidence="1" key="1">
    <citation type="submission" date="2012-09" db="EMBL/GenBank/DDBJ databases">
        <authorList>
            <person name="Martin A.A."/>
        </authorList>
    </citation>
    <scope>NUCLEOTIDE SEQUENCE</scope>
</reference>
<organism evidence="1 2">
    <name type="scientific">Angiostrongylus cantonensis</name>
    <name type="common">Rat lungworm</name>
    <dbReference type="NCBI Taxonomy" id="6313"/>
    <lineage>
        <taxon>Eukaryota</taxon>
        <taxon>Metazoa</taxon>
        <taxon>Ecdysozoa</taxon>
        <taxon>Nematoda</taxon>
        <taxon>Chromadorea</taxon>
        <taxon>Rhabditida</taxon>
        <taxon>Rhabditina</taxon>
        <taxon>Rhabditomorpha</taxon>
        <taxon>Strongyloidea</taxon>
        <taxon>Metastrongylidae</taxon>
        <taxon>Angiostrongylus</taxon>
    </lineage>
</organism>
<reference evidence="2" key="2">
    <citation type="submission" date="2017-02" db="UniProtKB">
        <authorList>
            <consortium name="WormBaseParasite"/>
        </authorList>
    </citation>
    <scope>IDENTIFICATION</scope>
</reference>
<dbReference type="InterPro" id="IPR012675">
    <property type="entry name" value="Beta-grasp_dom_sf"/>
</dbReference>
<proteinExistence type="predicted"/>
<accession>A0A0K0CUK6</accession>
<evidence type="ECO:0000313" key="1">
    <source>
        <dbReference type="Proteomes" id="UP000035642"/>
    </source>
</evidence>
<dbReference type="Gene3D" id="3.10.20.30">
    <property type="match status" value="1"/>
</dbReference>
<protein>
    <submittedName>
        <fullName evidence="2">Uncharacterized protein</fullName>
    </submittedName>
</protein>
<dbReference type="STRING" id="6313.A0A0K0CUK6"/>
<name>A0A0K0CUK6_ANGCA</name>